<evidence type="ECO:0000313" key="6">
    <source>
        <dbReference type="Proteomes" id="UP001500221"/>
    </source>
</evidence>
<dbReference type="InterPro" id="IPR004408">
    <property type="entry name" value="Biotin_CoA_COase_ligase"/>
</dbReference>
<protein>
    <recommendedName>
        <fullName evidence="3">biotin--[biotin carboxyl-carrier protein] ligase</fullName>
        <ecNumber evidence="3">6.3.4.15</ecNumber>
    </recommendedName>
</protein>
<keyword evidence="6" id="KW-1185">Reference proteome</keyword>
<dbReference type="InterPro" id="IPR003142">
    <property type="entry name" value="BPL_C"/>
</dbReference>
<dbReference type="NCBIfam" id="TIGR00121">
    <property type="entry name" value="birA_ligase"/>
    <property type="match status" value="1"/>
</dbReference>
<dbReference type="PROSITE" id="PS51733">
    <property type="entry name" value="BPL_LPL_CATALYTIC"/>
    <property type="match status" value="1"/>
</dbReference>
<dbReference type="Pfam" id="PF03099">
    <property type="entry name" value="BPL_LplA_LipB"/>
    <property type="match status" value="1"/>
</dbReference>
<keyword evidence="1 5" id="KW-0436">Ligase</keyword>
<evidence type="ECO:0000256" key="3">
    <source>
        <dbReference type="ARBA" id="ARBA00024227"/>
    </source>
</evidence>
<organism evidence="5 6">
    <name type="scientific">Nocardioides marinquilinus</name>
    <dbReference type="NCBI Taxonomy" id="1210400"/>
    <lineage>
        <taxon>Bacteria</taxon>
        <taxon>Bacillati</taxon>
        <taxon>Actinomycetota</taxon>
        <taxon>Actinomycetes</taxon>
        <taxon>Propionibacteriales</taxon>
        <taxon>Nocardioidaceae</taxon>
        <taxon>Nocardioides</taxon>
    </lineage>
</organism>
<dbReference type="RefSeq" id="WP_345459845.1">
    <property type="nucleotide sequence ID" value="NZ_BAABKG010000003.1"/>
</dbReference>
<dbReference type="InterPro" id="IPR004143">
    <property type="entry name" value="BPL_LPL_catalytic"/>
</dbReference>
<dbReference type="InterPro" id="IPR045864">
    <property type="entry name" value="aa-tRNA-synth_II/BPL/LPL"/>
</dbReference>
<accession>A0ABP9PWI6</accession>
<dbReference type="EC" id="6.3.4.15" evidence="3"/>
<proteinExistence type="predicted"/>
<dbReference type="CDD" id="cd16442">
    <property type="entry name" value="BPL"/>
    <property type="match status" value="1"/>
</dbReference>
<dbReference type="Pfam" id="PF02237">
    <property type="entry name" value="BPL_C"/>
    <property type="match status" value="1"/>
</dbReference>
<sequence>MTTDSAARPPLDTARLGADNPELMPDLAVEVVEVLPSTNRAVAQRAQAAGTPDGLVVVADHQSAGRGRLDRTWETTPGTAVTFSMLLRPEAPTRSWPWLPLIAGYAVDKVLKARGLDAGVKWPNDVLIGEKKVAGILVERLETPDGPAAVVGIGINVSQTADELPVPEATSLQLETGEPVDRTDLLVEVLNAVREAIDAWEIGGDLNNMRVHESYAAACVTLGRQVKVDLPDGTSLEGLALEIDPAGQLVVEVEGRRHPVAAGDVVHVRTA</sequence>
<keyword evidence="2" id="KW-0092">Biotin</keyword>
<comment type="caution">
    <text evidence="5">The sequence shown here is derived from an EMBL/GenBank/DDBJ whole genome shotgun (WGS) entry which is preliminary data.</text>
</comment>
<dbReference type="EMBL" id="BAABKG010000003">
    <property type="protein sequence ID" value="GAA5151009.1"/>
    <property type="molecule type" value="Genomic_DNA"/>
</dbReference>
<gene>
    <name evidence="5" type="ORF">GCM10023340_29170</name>
</gene>
<dbReference type="GO" id="GO:0016874">
    <property type="term" value="F:ligase activity"/>
    <property type="evidence" value="ECO:0007669"/>
    <property type="project" value="UniProtKB-KW"/>
</dbReference>
<dbReference type="SUPFAM" id="SSF55681">
    <property type="entry name" value="Class II aaRS and biotin synthetases"/>
    <property type="match status" value="1"/>
</dbReference>
<dbReference type="Gene3D" id="2.30.30.100">
    <property type="match status" value="1"/>
</dbReference>
<dbReference type="Proteomes" id="UP001500221">
    <property type="component" value="Unassembled WGS sequence"/>
</dbReference>
<dbReference type="PANTHER" id="PTHR12835">
    <property type="entry name" value="BIOTIN PROTEIN LIGASE"/>
    <property type="match status" value="1"/>
</dbReference>
<name>A0ABP9PWI6_9ACTN</name>
<evidence type="ECO:0000313" key="5">
    <source>
        <dbReference type="EMBL" id="GAA5151009.1"/>
    </source>
</evidence>
<reference evidence="6" key="1">
    <citation type="journal article" date="2019" name="Int. J. Syst. Evol. Microbiol.">
        <title>The Global Catalogue of Microorganisms (GCM) 10K type strain sequencing project: providing services to taxonomists for standard genome sequencing and annotation.</title>
        <authorList>
            <consortium name="The Broad Institute Genomics Platform"/>
            <consortium name="The Broad Institute Genome Sequencing Center for Infectious Disease"/>
            <person name="Wu L."/>
            <person name="Ma J."/>
        </authorList>
    </citation>
    <scope>NUCLEOTIDE SEQUENCE [LARGE SCALE GENOMIC DNA]</scope>
    <source>
        <strain evidence="6">JCM 18459</strain>
    </source>
</reference>
<dbReference type="PANTHER" id="PTHR12835:SF5">
    <property type="entry name" value="BIOTIN--PROTEIN LIGASE"/>
    <property type="match status" value="1"/>
</dbReference>
<evidence type="ECO:0000259" key="4">
    <source>
        <dbReference type="PROSITE" id="PS51733"/>
    </source>
</evidence>
<feature type="domain" description="BPL/LPL catalytic" evidence="4">
    <location>
        <begin position="29"/>
        <end position="201"/>
    </location>
</feature>
<dbReference type="Gene3D" id="3.30.930.10">
    <property type="entry name" value="Bira Bifunctional Protein, Domain 2"/>
    <property type="match status" value="1"/>
</dbReference>
<evidence type="ECO:0000256" key="2">
    <source>
        <dbReference type="ARBA" id="ARBA00023267"/>
    </source>
</evidence>
<evidence type="ECO:0000256" key="1">
    <source>
        <dbReference type="ARBA" id="ARBA00022598"/>
    </source>
</evidence>